<name>A0ABX5KRY4_9BURK</name>
<protein>
    <submittedName>
        <fullName evidence="1">Uncharacterized protein</fullName>
    </submittedName>
</protein>
<comment type="caution">
    <text evidence="1">The sequence shown here is derived from an EMBL/GenBank/DDBJ whole genome shotgun (WGS) entry which is preliminary data.</text>
</comment>
<dbReference type="RefSeq" id="WP_116610894.1">
    <property type="nucleotide sequence ID" value="NZ_QEOB01000005.1"/>
</dbReference>
<keyword evidence="2" id="KW-1185">Reference proteome</keyword>
<organism evidence="1 2">
    <name type="scientific">Paraburkholderia unamae</name>
    <dbReference type="NCBI Taxonomy" id="219649"/>
    <lineage>
        <taxon>Bacteria</taxon>
        <taxon>Pseudomonadati</taxon>
        <taxon>Pseudomonadota</taxon>
        <taxon>Betaproteobacteria</taxon>
        <taxon>Burkholderiales</taxon>
        <taxon>Burkholderiaceae</taxon>
        <taxon>Paraburkholderia</taxon>
    </lineage>
</organism>
<dbReference type="Proteomes" id="UP000245712">
    <property type="component" value="Unassembled WGS sequence"/>
</dbReference>
<sequence>MNIVQLAGMLARRADFCAWVAQYSVPPRDVNADAAAQFIRDTCGVQSRSELATNPEAAHRLETLVRRPFVAWRDQQEMHA</sequence>
<proteinExistence type="predicted"/>
<accession>A0ABX5KRY4</accession>
<reference evidence="1 2" key="1">
    <citation type="submission" date="2018-05" db="EMBL/GenBank/DDBJ databases">
        <title>Genomic Encyclopedia of Type Strains, Phase IV (KMG-V): Genome sequencing to study the core and pangenomes of soil and plant-associated prokaryotes.</title>
        <authorList>
            <person name="Whitman W."/>
        </authorList>
    </citation>
    <scope>NUCLEOTIDE SEQUENCE [LARGE SCALE GENOMIC DNA]</scope>
    <source>
        <strain evidence="1 2">SCZa-39</strain>
    </source>
</reference>
<dbReference type="EMBL" id="QEOB01000005">
    <property type="protein sequence ID" value="PVX84335.1"/>
    <property type="molecule type" value="Genomic_DNA"/>
</dbReference>
<gene>
    <name evidence="1" type="ORF">C7402_105176</name>
</gene>
<evidence type="ECO:0000313" key="2">
    <source>
        <dbReference type="Proteomes" id="UP000245712"/>
    </source>
</evidence>
<evidence type="ECO:0000313" key="1">
    <source>
        <dbReference type="EMBL" id="PVX84335.1"/>
    </source>
</evidence>